<evidence type="ECO:0000313" key="7">
    <source>
        <dbReference type="EMBL" id="GAQ79108.1"/>
    </source>
</evidence>
<dbReference type="STRING" id="105231.A0A1Y1HTE8"/>
<dbReference type="Pfam" id="PF00271">
    <property type="entry name" value="Helicase_C"/>
    <property type="match status" value="1"/>
</dbReference>
<dbReference type="InterPro" id="IPR000330">
    <property type="entry name" value="SNF2_N"/>
</dbReference>
<dbReference type="SMART" id="SM00490">
    <property type="entry name" value="HELICc"/>
    <property type="match status" value="1"/>
</dbReference>
<accession>A0A1Y1HTE8</accession>
<protein>
    <submittedName>
        <fullName evidence="7">Putative SNF2 family N-terminal domain containing protein</fullName>
    </submittedName>
</protein>
<dbReference type="PANTHER" id="PTHR45626">
    <property type="entry name" value="TRANSCRIPTION TERMINATION FACTOR 2-RELATED"/>
    <property type="match status" value="1"/>
</dbReference>
<sequence>MASRVSRRVYAPTQEDWLVDEDLAVRKASTPSKLQERGSFLHNAPSNPNNDAFLEKLLKAGLRDDFQPYRHQVEGLKWMLEQEERTMPLKGGILADDMGLGKTLQVVCLLLLQGAKSSVGASNCGGTLILYPKSVLHVWQKALGADKEAEAYVRKGTFRVHEWMGASRTQSEEELLRYDVVITTYETYRSNQKGTGIGGAAGRVLWSRVVLDEATKIKNQKTATFQAAAAIKATFRWALTATPIENSVEDFVSLLSFLKYQPEPKRFPLLRELGSAKTTAEDFEDRDFAAAWKTVLRATTLRRTKEAQLTSLGVKDVIVERLAMSASERAFYESVKERGLAGDCGNHLVTMLRLRQAANAPQLAKRKESVTRGGKSSGHRGGPTKSTDGADAETTGHISSSKIDRLMHHLRATLAHPDAKVVIFSSFTGMLDVLERTLESESVRFARLDGTMSTTERQAAIARYETPNSADGDSGVPVFLVSLKAGGTGLTLLGGPRAGPRLVILFDHWWNPAAEAQAIDRVHRIGQKNQVKVIRFVMEDTIEEAQVSKKDDKSLLFRAVFGPIEDS</sequence>
<keyword evidence="3" id="KW-0067">ATP-binding</keyword>
<dbReference type="InterPro" id="IPR014001">
    <property type="entry name" value="Helicase_ATP-bd"/>
</dbReference>
<evidence type="ECO:0000259" key="6">
    <source>
        <dbReference type="PROSITE" id="PS51194"/>
    </source>
</evidence>
<dbReference type="InterPro" id="IPR049730">
    <property type="entry name" value="SNF2/RAD54-like_C"/>
</dbReference>
<evidence type="ECO:0000256" key="2">
    <source>
        <dbReference type="ARBA" id="ARBA00022801"/>
    </source>
</evidence>
<dbReference type="GO" id="GO:0006281">
    <property type="term" value="P:DNA repair"/>
    <property type="evidence" value="ECO:0000318"/>
    <property type="project" value="GO_Central"/>
</dbReference>
<dbReference type="PANTHER" id="PTHR45626:SF16">
    <property type="entry name" value="ATP-DEPENDENT HELICASE ULS1"/>
    <property type="match status" value="1"/>
</dbReference>
<evidence type="ECO:0000313" key="8">
    <source>
        <dbReference type="Proteomes" id="UP000054558"/>
    </source>
</evidence>
<dbReference type="PROSITE" id="PS51194">
    <property type="entry name" value="HELICASE_CTER"/>
    <property type="match status" value="1"/>
</dbReference>
<keyword evidence="2" id="KW-0378">Hydrolase</keyword>
<dbReference type="OrthoDB" id="448448at2759"/>
<dbReference type="GO" id="GO:0016787">
    <property type="term" value="F:hydrolase activity"/>
    <property type="evidence" value="ECO:0007669"/>
    <property type="project" value="UniProtKB-KW"/>
</dbReference>
<name>A0A1Y1HTE8_KLENI</name>
<feature type="domain" description="Helicase C-terminal" evidence="6">
    <location>
        <begin position="402"/>
        <end position="567"/>
    </location>
</feature>
<evidence type="ECO:0000256" key="4">
    <source>
        <dbReference type="SAM" id="MobiDB-lite"/>
    </source>
</evidence>
<dbReference type="CDD" id="cd18793">
    <property type="entry name" value="SF2_C_SNF"/>
    <property type="match status" value="1"/>
</dbReference>
<dbReference type="Gene3D" id="3.40.50.300">
    <property type="entry name" value="P-loop containing nucleotide triphosphate hydrolases"/>
    <property type="match status" value="1"/>
</dbReference>
<reference evidence="7 8" key="1">
    <citation type="journal article" date="2014" name="Nat. Commun.">
        <title>Klebsormidium flaccidum genome reveals primary factors for plant terrestrial adaptation.</title>
        <authorList>
            <person name="Hori K."/>
            <person name="Maruyama F."/>
            <person name="Fujisawa T."/>
            <person name="Togashi T."/>
            <person name="Yamamoto N."/>
            <person name="Seo M."/>
            <person name="Sato S."/>
            <person name="Yamada T."/>
            <person name="Mori H."/>
            <person name="Tajima N."/>
            <person name="Moriyama T."/>
            <person name="Ikeuchi M."/>
            <person name="Watanabe M."/>
            <person name="Wada H."/>
            <person name="Kobayashi K."/>
            <person name="Saito M."/>
            <person name="Masuda T."/>
            <person name="Sasaki-Sekimoto Y."/>
            <person name="Mashiguchi K."/>
            <person name="Awai K."/>
            <person name="Shimojima M."/>
            <person name="Masuda S."/>
            <person name="Iwai M."/>
            <person name="Nobusawa T."/>
            <person name="Narise T."/>
            <person name="Kondo S."/>
            <person name="Saito H."/>
            <person name="Sato R."/>
            <person name="Murakawa M."/>
            <person name="Ihara Y."/>
            <person name="Oshima-Yamada Y."/>
            <person name="Ohtaka K."/>
            <person name="Satoh M."/>
            <person name="Sonobe K."/>
            <person name="Ishii M."/>
            <person name="Ohtani R."/>
            <person name="Kanamori-Sato M."/>
            <person name="Honoki R."/>
            <person name="Miyazaki D."/>
            <person name="Mochizuki H."/>
            <person name="Umetsu J."/>
            <person name="Higashi K."/>
            <person name="Shibata D."/>
            <person name="Kamiya Y."/>
            <person name="Sato N."/>
            <person name="Nakamura Y."/>
            <person name="Tabata S."/>
            <person name="Ida S."/>
            <person name="Kurokawa K."/>
            <person name="Ohta H."/>
        </authorList>
    </citation>
    <scope>NUCLEOTIDE SEQUENCE [LARGE SCALE GENOMIC DNA]</scope>
    <source>
        <strain evidence="7 8">NIES-2285</strain>
    </source>
</reference>
<dbReference type="PROSITE" id="PS51192">
    <property type="entry name" value="HELICASE_ATP_BIND_1"/>
    <property type="match status" value="1"/>
</dbReference>
<dbReference type="GO" id="GO:0005634">
    <property type="term" value="C:nucleus"/>
    <property type="evidence" value="ECO:0000318"/>
    <property type="project" value="GO_Central"/>
</dbReference>
<dbReference type="EMBL" id="DF236973">
    <property type="protein sequence ID" value="GAQ79108.1"/>
    <property type="molecule type" value="Genomic_DNA"/>
</dbReference>
<evidence type="ECO:0000256" key="3">
    <source>
        <dbReference type="ARBA" id="ARBA00022840"/>
    </source>
</evidence>
<evidence type="ECO:0000259" key="5">
    <source>
        <dbReference type="PROSITE" id="PS51192"/>
    </source>
</evidence>
<proteinExistence type="predicted"/>
<evidence type="ECO:0000256" key="1">
    <source>
        <dbReference type="ARBA" id="ARBA00022741"/>
    </source>
</evidence>
<dbReference type="Gene3D" id="3.40.50.10810">
    <property type="entry name" value="Tandem AAA-ATPase domain"/>
    <property type="match status" value="1"/>
</dbReference>
<dbReference type="Pfam" id="PF00176">
    <property type="entry name" value="SNF2-rel_dom"/>
    <property type="match status" value="1"/>
</dbReference>
<feature type="region of interest" description="Disordered" evidence="4">
    <location>
        <begin position="359"/>
        <end position="396"/>
    </location>
</feature>
<dbReference type="InterPro" id="IPR027417">
    <property type="entry name" value="P-loop_NTPase"/>
</dbReference>
<feature type="domain" description="Helicase ATP-binding" evidence="5">
    <location>
        <begin position="83"/>
        <end position="261"/>
    </location>
</feature>
<dbReference type="GO" id="GO:0008094">
    <property type="term" value="F:ATP-dependent activity, acting on DNA"/>
    <property type="evidence" value="ECO:0000318"/>
    <property type="project" value="GO_Central"/>
</dbReference>
<dbReference type="InterPro" id="IPR050628">
    <property type="entry name" value="SNF2_RAD54_helicase_TF"/>
</dbReference>
<dbReference type="InterPro" id="IPR001650">
    <property type="entry name" value="Helicase_C-like"/>
</dbReference>
<dbReference type="SMART" id="SM00487">
    <property type="entry name" value="DEXDc"/>
    <property type="match status" value="1"/>
</dbReference>
<dbReference type="InterPro" id="IPR038718">
    <property type="entry name" value="SNF2-like_sf"/>
</dbReference>
<dbReference type="SUPFAM" id="SSF52540">
    <property type="entry name" value="P-loop containing nucleoside triphosphate hydrolases"/>
    <property type="match status" value="2"/>
</dbReference>
<dbReference type="OMA" id="NEVPQNP"/>
<dbReference type="CDD" id="cd18008">
    <property type="entry name" value="DEXDc_SHPRH-like"/>
    <property type="match status" value="1"/>
</dbReference>
<gene>
    <name evidence="7" type="ORF">KFL_000240400</name>
</gene>
<keyword evidence="1" id="KW-0547">Nucleotide-binding</keyword>
<dbReference type="GO" id="GO:0005524">
    <property type="term" value="F:ATP binding"/>
    <property type="evidence" value="ECO:0007669"/>
    <property type="project" value="UniProtKB-KW"/>
</dbReference>
<dbReference type="Proteomes" id="UP000054558">
    <property type="component" value="Unassembled WGS sequence"/>
</dbReference>
<keyword evidence="8" id="KW-1185">Reference proteome</keyword>
<dbReference type="AlphaFoldDB" id="A0A1Y1HTE8"/>
<organism evidence="7 8">
    <name type="scientific">Klebsormidium nitens</name>
    <name type="common">Green alga</name>
    <name type="synonym">Ulothrix nitens</name>
    <dbReference type="NCBI Taxonomy" id="105231"/>
    <lineage>
        <taxon>Eukaryota</taxon>
        <taxon>Viridiplantae</taxon>
        <taxon>Streptophyta</taxon>
        <taxon>Klebsormidiophyceae</taxon>
        <taxon>Klebsormidiales</taxon>
        <taxon>Klebsormidiaceae</taxon>
        <taxon>Klebsormidium</taxon>
    </lineage>
</organism>